<proteinExistence type="predicted"/>
<evidence type="ECO:0000313" key="2">
    <source>
        <dbReference type="EMBL" id="CAB4195015.1"/>
    </source>
</evidence>
<sequence length="60" mass="6317">MKNAKAMAASWIRSFLAASVACYLAGVTDPKALINAGVAALLPVILRWLNPKDSAFGVNK</sequence>
<evidence type="ECO:0000256" key="1">
    <source>
        <dbReference type="SAM" id="Phobius"/>
    </source>
</evidence>
<feature type="transmembrane region" description="Helical" evidence="1">
    <location>
        <begin position="32"/>
        <end position="50"/>
    </location>
</feature>
<keyword evidence="1" id="KW-1133">Transmembrane helix</keyword>
<keyword evidence="1" id="KW-0472">Membrane</keyword>
<dbReference type="EMBL" id="LR797227">
    <property type="protein sequence ID" value="CAB4195015.1"/>
    <property type="molecule type" value="Genomic_DNA"/>
</dbReference>
<accession>A0A6J5RRN3</accession>
<gene>
    <name evidence="2" type="ORF">UFOVP1281_18</name>
</gene>
<reference evidence="2" key="1">
    <citation type="submission" date="2020-05" db="EMBL/GenBank/DDBJ databases">
        <authorList>
            <person name="Chiriac C."/>
            <person name="Salcher M."/>
            <person name="Ghai R."/>
            <person name="Kavagutti S V."/>
        </authorList>
    </citation>
    <scope>NUCLEOTIDE SEQUENCE</scope>
</reference>
<name>A0A6J5RRN3_9CAUD</name>
<organism evidence="2">
    <name type="scientific">uncultured Caudovirales phage</name>
    <dbReference type="NCBI Taxonomy" id="2100421"/>
    <lineage>
        <taxon>Viruses</taxon>
        <taxon>Duplodnaviria</taxon>
        <taxon>Heunggongvirae</taxon>
        <taxon>Uroviricota</taxon>
        <taxon>Caudoviricetes</taxon>
        <taxon>Peduoviridae</taxon>
        <taxon>Maltschvirus</taxon>
        <taxon>Maltschvirus maltsch</taxon>
    </lineage>
</organism>
<protein>
    <submittedName>
        <fullName evidence="2">Uncharacterized protein</fullName>
    </submittedName>
</protein>
<keyword evidence="1" id="KW-0812">Transmembrane</keyword>